<proteinExistence type="predicted"/>
<keyword evidence="3" id="KW-1185">Reference proteome</keyword>
<sequence length="212" mass="22442">MTTAQTNPEHAAALQIAIDLEEQASGLEAALAEVRAQAQNQRAYADALGEPSPLKGAEVVERLSAGLAAELSGTLAALPPREQTPLRAAAVAAFLASTRVETMEERELLALRDGLGSPPRWSRAHAIGALTSAALSRAMADADGLRDGQVETDRRLEAPPRDEPPHTPAAAPGRREVCVRRATLPADPPFGYTSLVCFPRDTPRKTLVASRC</sequence>
<feature type="region of interest" description="Disordered" evidence="1">
    <location>
        <begin position="144"/>
        <end position="174"/>
    </location>
</feature>
<comment type="caution">
    <text evidence="2">The sequence shown here is derived from an EMBL/GenBank/DDBJ whole genome shotgun (WGS) entry which is preliminary data.</text>
</comment>
<evidence type="ECO:0000313" key="2">
    <source>
        <dbReference type="EMBL" id="MDC0720688.1"/>
    </source>
</evidence>
<evidence type="ECO:0000313" key="3">
    <source>
        <dbReference type="Proteomes" id="UP001221686"/>
    </source>
</evidence>
<organism evidence="2 3">
    <name type="scientific">Nannocystis bainbridge</name>
    <dbReference type="NCBI Taxonomy" id="2995303"/>
    <lineage>
        <taxon>Bacteria</taxon>
        <taxon>Pseudomonadati</taxon>
        <taxon>Myxococcota</taxon>
        <taxon>Polyangia</taxon>
        <taxon>Nannocystales</taxon>
        <taxon>Nannocystaceae</taxon>
        <taxon>Nannocystis</taxon>
    </lineage>
</organism>
<dbReference type="EMBL" id="JAQNDL010000003">
    <property type="protein sequence ID" value="MDC0720688.1"/>
    <property type="molecule type" value="Genomic_DNA"/>
</dbReference>
<evidence type="ECO:0008006" key="4">
    <source>
        <dbReference type="Google" id="ProtNLM"/>
    </source>
</evidence>
<protein>
    <recommendedName>
        <fullName evidence="4">DUF222 domain-containing protein</fullName>
    </recommendedName>
</protein>
<accession>A0ABT5E5H1</accession>
<gene>
    <name evidence="2" type="ORF">POL25_27535</name>
</gene>
<name>A0ABT5E5H1_9BACT</name>
<dbReference type="RefSeq" id="WP_272089198.1">
    <property type="nucleotide sequence ID" value="NZ_JAQNDL010000003.1"/>
</dbReference>
<feature type="compositionally biased region" description="Basic and acidic residues" evidence="1">
    <location>
        <begin position="144"/>
        <end position="165"/>
    </location>
</feature>
<evidence type="ECO:0000256" key="1">
    <source>
        <dbReference type="SAM" id="MobiDB-lite"/>
    </source>
</evidence>
<dbReference type="Proteomes" id="UP001221686">
    <property type="component" value="Unassembled WGS sequence"/>
</dbReference>
<reference evidence="2 3" key="1">
    <citation type="submission" date="2022-11" db="EMBL/GenBank/DDBJ databases">
        <title>Minimal conservation of predation-associated metabolite biosynthetic gene clusters underscores biosynthetic potential of Myxococcota including descriptions for ten novel species: Archangium lansinium sp. nov., Myxococcus landrumus sp. nov., Nannocystis bai.</title>
        <authorList>
            <person name="Ahearne A."/>
            <person name="Stevens C."/>
            <person name="Dowd S."/>
        </authorList>
    </citation>
    <scope>NUCLEOTIDE SEQUENCE [LARGE SCALE GENOMIC DNA]</scope>
    <source>
        <strain evidence="2 3">BB15-2</strain>
    </source>
</reference>